<dbReference type="Proteomes" id="UP000600774">
    <property type="component" value="Unassembled WGS sequence"/>
</dbReference>
<dbReference type="EMBL" id="DUJU01000074">
    <property type="protein sequence ID" value="HIH93634.1"/>
    <property type="molecule type" value="Genomic_DNA"/>
</dbReference>
<dbReference type="RefSeq" id="WP_048065816.1">
    <property type="nucleotide sequence ID" value="NZ_DUJU01000074.1"/>
</dbReference>
<gene>
    <name evidence="2" type="ORF">HA338_06210</name>
</gene>
<reference evidence="2" key="1">
    <citation type="journal article" date="2020" name="bioRxiv">
        <title>A rank-normalized archaeal taxonomy based on genome phylogeny resolves widespread incomplete and uneven classifications.</title>
        <authorList>
            <person name="Rinke C."/>
            <person name="Chuvochina M."/>
            <person name="Mussig A.J."/>
            <person name="Chaumeil P.-A."/>
            <person name="Waite D.W."/>
            <person name="Whitman W.B."/>
            <person name="Parks D.H."/>
            <person name="Hugenholtz P."/>
        </authorList>
    </citation>
    <scope>NUCLEOTIDE SEQUENCE</scope>
    <source>
        <strain evidence="2">UBA8876</strain>
    </source>
</reference>
<feature type="coiled-coil region" evidence="1">
    <location>
        <begin position="47"/>
        <end position="74"/>
    </location>
</feature>
<evidence type="ECO:0000313" key="3">
    <source>
        <dbReference type="Proteomes" id="UP000600774"/>
    </source>
</evidence>
<organism evidence="2 3">
    <name type="scientific">Methanosarcina acetivorans</name>
    <dbReference type="NCBI Taxonomy" id="2214"/>
    <lineage>
        <taxon>Archaea</taxon>
        <taxon>Methanobacteriati</taxon>
        <taxon>Methanobacteriota</taxon>
        <taxon>Stenosarchaea group</taxon>
        <taxon>Methanomicrobia</taxon>
        <taxon>Methanosarcinales</taxon>
        <taxon>Methanosarcinaceae</taxon>
        <taxon>Methanosarcina</taxon>
    </lineage>
</organism>
<dbReference type="AlphaFoldDB" id="A0A832W6V6"/>
<evidence type="ECO:0000256" key="1">
    <source>
        <dbReference type="SAM" id="Coils"/>
    </source>
</evidence>
<proteinExistence type="predicted"/>
<dbReference type="GeneID" id="1475723"/>
<sequence length="149" mass="17603">MAKDKVTTAVDLRIKLAYEMTFESGKAVYKDLLEEGMLRRLEEVNPIQACELRIERLKRSLEEEETKLANYRLLDQMSKTETKRQTKNVDPSLERLRLEKFEKWKESLAIQVSNGKIDWKTNMTIFLFDSLSETREWVLSKLKEADLLD</sequence>
<protein>
    <submittedName>
        <fullName evidence="2">Uncharacterized protein</fullName>
    </submittedName>
</protein>
<name>A0A832W6V6_9EURY</name>
<evidence type="ECO:0000313" key="2">
    <source>
        <dbReference type="EMBL" id="HIH93634.1"/>
    </source>
</evidence>
<keyword evidence="1" id="KW-0175">Coiled coil</keyword>
<comment type="caution">
    <text evidence="2">The sequence shown here is derived from an EMBL/GenBank/DDBJ whole genome shotgun (WGS) entry which is preliminary data.</text>
</comment>
<accession>A0A832W6V6</accession>